<evidence type="ECO:0000313" key="3">
    <source>
        <dbReference type="EMBL" id="KAL3852312.1"/>
    </source>
</evidence>
<sequence length="524" mass="59269">MKIRFRLCKTTKLYTISEGIETSVTIAELRRVAIDLFPELTFQIFDLSLNNSDILQDETLTLTGLGIVSGDLIFIISQQQQDTGHDNTKRLQDTSLADHSNTRGLQDTSVTDYSNTKGLQDTSVTDGKQKERTEHIPMEVSGSDQREECGINKTEAVRPVHNDNAVCSKLEEDESSDSRPDSEPPVDMTLVNKYLKEPMQCHDATDTALPPLLIQTYHGAQPTDRTEALCVVLHVLMLEIGYTTCDTQSGAVNLKDCCKSFTETWKHPGYYKFQYTYPGCEENTVSLTIIPAGNLVVLHGKVNSPSEVKSWQCKLKVDDFVKCVTSDCIHCYRCLSKLSAVFKDSVALPLLNDLRLSVGMPEAYGFLALTQDVKSKIISFLDVRSTTIVSEVNSELLALSRDPYIWRRHYLRDFKNRSDNSLSQDWYKLYKEQYLLRKERNKRLKPMVFIDPQYFQPFPSPYFPGPWRPPGSGFIGGDYDLFPNFSGPNPMLPRPRFDPMGPLPGMFPRPGRRGGFSGMGPRFF</sequence>
<dbReference type="Proteomes" id="UP001634394">
    <property type="component" value="Unassembled WGS sequence"/>
</dbReference>
<gene>
    <name evidence="3" type="ORF">ACJMK2_015970</name>
</gene>
<dbReference type="PANTHER" id="PTHR15537:SF2">
    <property type="entry name" value="F-BOX ONLY PROTEIN 7"/>
    <property type="match status" value="1"/>
</dbReference>
<feature type="region of interest" description="Disordered" evidence="1">
    <location>
        <begin position="94"/>
        <end position="147"/>
    </location>
</feature>
<dbReference type="EMBL" id="JBJQND010000015">
    <property type="protein sequence ID" value="KAL3852312.1"/>
    <property type="molecule type" value="Genomic_DNA"/>
</dbReference>
<dbReference type="EMBL" id="JBJQND010000015">
    <property type="protein sequence ID" value="KAL3852311.1"/>
    <property type="molecule type" value="Genomic_DNA"/>
</dbReference>
<dbReference type="SUPFAM" id="SSF81383">
    <property type="entry name" value="F-box domain"/>
    <property type="match status" value="1"/>
</dbReference>
<dbReference type="Gene3D" id="3.40.1000.30">
    <property type="match status" value="1"/>
</dbReference>
<feature type="domain" description="PI31 proteasome regulator N-terminal" evidence="2">
    <location>
        <begin position="225"/>
        <end position="354"/>
    </location>
</feature>
<dbReference type="Gene3D" id="1.20.1280.50">
    <property type="match status" value="1"/>
</dbReference>
<dbReference type="InterPro" id="IPR021625">
    <property type="entry name" value="PI31_Prot_N"/>
</dbReference>
<accession>A0ABD3UT34</accession>
<dbReference type="EMBL" id="JBJQND010000015">
    <property type="protein sequence ID" value="KAL3852313.1"/>
    <property type="molecule type" value="Genomic_DNA"/>
</dbReference>
<dbReference type="Pfam" id="PF11566">
    <property type="entry name" value="PI31_Prot_N"/>
    <property type="match status" value="1"/>
</dbReference>
<organism evidence="3 4">
    <name type="scientific">Sinanodonta woodiana</name>
    <name type="common">Chinese pond mussel</name>
    <name type="synonym">Anodonta woodiana</name>
    <dbReference type="NCBI Taxonomy" id="1069815"/>
    <lineage>
        <taxon>Eukaryota</taxon>
        <taxon>Metazoa</taxon>
        <taxon>Spiralia</taxon>
        <taxon>Lophotrochozoa</taxon>
        <taxon>Mollusca</taxon>
        <taxon>Bivalvia</taxon>
        <taxon>Autobranchia</taxon>
        <taxon>Heteroconchia</taxon>
        <taxon>Palaeoheterodonta</taxon>
        <taxon>Unionida</taxon>
        <taxon>Unionoidea</taxon>
        <taxon>Unionidae</taxon>
        <taxon>Unioninae</taxon>
        <taxon>Sinanodonta</taxon>
    </lineage>
</organism>
<reference evidence="3 4" key="1">
    <citation type="submission" date="2024-11" db="EMBL/GenBank/DDBJ databases">
        <title>Chromosome-level genome assembly of the freshwater bivalve Anodonta woodiana.</title>
        <authorList>
            <person name="Chen X."/>
        </authorList>
    </citation>
    <scope>NUCLEOTIDE SEQUENCE [LARGE SCALE GENOMIC DNA]</scope>
    <source>
        <strain evidence="3">MN2024</strain>
        <tissue evidence="3">Gills</tissue>
    </source>
</reference>
<protein>
    <recommendedName>
        <fullName evidence="2">PI31 proteasome regulator N-terminal domain-containing protein</fullName>
    </recommendedName>
</protein>
<comment type="caution">
    <text evidence="3">The sequence shown here is derived from an EMBL/GenBank/DDBJ whole genome shotgun (WGS) entry which is preliminary data.</text>
</comment>
<evidence type="ECO:0000259" key="2">
    <source>
        <dbReference type="Pfam" id="PF11566"/>
    </source>
</evidence>
<dbReference type="InterPro" id="IPR047118">
    <property type="entry name" value="Fbxo7"/>
</dbReference>
<feature type="compositionally biased region" description="Polar residues" evidence="1">
    <location>
        <begin position="94"/>
        <end position="126"/>
    </location>
</feature>
<dbReference type="AlphaFoldDB" id="A0ABD3UT34"/>
<keyword evidence="4" id="KW-1185">Reference proteome</keyword>
<dbReference type="PANTHER" id="PTHR15537">
    <property type="entry name" value="F-BOX ONLY PROTEIN 7"/>
    <property type="match status" value="1"/>
</dbReference>
<dbReference type="InterPro" id="IPR036047">
    <property type="entry name" value="F-box-like_dom_sf"/>
</dbReference>
<proteinExistence type="predicted"/>
<evidence type="ECO:0000313" key="4">
    <source>
        <dbReference type="Proteomes" id="UP001634394"/>
    </source>
</evidence>
<name>A0ABD3UT34_SINWO</name>
<feature type="compositionally biased region" description="Basic and acidic residues" evidence="1">
    <location>
        <begin position="127"/>
        <end position="137"/>
    </location>
</feature>
<evidence type="ECO:0000256" key="1">
    <source>
        <dbReference type="SAM" id="MobiDB-lite"/>
    </source>
</evidence>